<dbReference type="PANTHER" id="PTHR24348:SF22">
    <property type="entry name" value="NON-SPECIFIC SERINE_THREONINE PROTEIN KINASE"/>
    <property type="match status" value="1"/>
</dbReference>
<evidence type="ECO:0000256" key="6">
    <source>
        <dbReference type="RuleBase" id="RU000304"/>
    </source>
</evidence>
<dbReference type="InterPro" id="IPR017441">
    <property type="entry name" value="Protein_kinase_ATP_BS"/>
</dbReference>
<dbReference type="GO" id="GO:0005776">
    <property type="term" value="C:autophagosome"/>
    <property type="evidence" value="ECO:0007669"/>
    <property type="project" value="TreeGrafter"/>
</dbReference>
<dbReference type="GO" id="GO:0010506">
    <property type="term" value="P:regulation of autophagy"/>
    <property type="evidence" value="ECO:0007669"/>
    <property type="project" value="InterPro"/>
</dbReference>
<evidence type="ECO:0000256" key="1">
    <source>
        <dbReference type="ARBA" id="ARBA00022679"/>
    </source>
</evidence>
<evidence type="ECO:0000313" key="8">
    <source>
        <dbReference type="EMBL" id="CAH1779261.1"/>
    </source>
</evidence>
<dbReference type="EMBL" id="CAIIXF020000003">
    <property type="protein sequence ID" value="CAH1779261.1"/>
    <property type="molecule type" value="Genomic_DNA"/>
</dbReference>
<keyword evidence="9" id="KW-1185">Reference proteome</keyword>
<dbReference type="PROSITE" id="PS00108">
    <property type="entry name" value="PROTEIN_KINASE_ST"/>
    <property type="match status" value="1"/>
</dbReference>
<feature type="domain" description="Protein kinase" evidence="7">
    <location>
        <begin position="17"/>
        <end position="156"/>
    </location>
</feature>
<dbReference type="Pfam" id="PF00069">
    <property type="entry name" value="Pkinase"/>
    <property type="match status" value="1"/>
</dbReference>
<dbReference type="GO" id="GO:0016020">
    <property type="term" value="C:membrane"/>
    <property type="evidence" value="ECO:0007669"/>
    <property type="project" value="TreeGrafter"/>
</dbReference>
<reference evidence="8" key="1">
    <citation type="submission" date="2022-03" db="EMBL/GenBank/DDBJ databases">
        <authorList>
            <person name="Martin C."/>
        </authorList>
    </citation>
    <scope>NUCLEOTIDE SEQUENCE</scope>
</reference>
<dbReference type="PROSITE" id="PS50011">
    <property type="entry name" value="PROTEIN_KINASE_DOM"/>
    <property type="match status" value="1"/>
</dbReference>
<evidence type="ECO:0000259" key="7">
    <source>
        <dbReference type="PROSITE" id="PS50011"/>
    </source>
</evidence>
<name>A0A8S4NCJ9_OWEFU</name>
<keyword evidence="1" id="KW-0808">Transferase</keyword>
<gene>
    <name evidence="8" type="ORF">OFUS_LOCUS6089</name>
</gene>
<dbReference type="AlphaFoldDB" id="A0A8S4NCJ9"/>
<dbReference type="InterPro" id="IPR000719">
    <property type="entry name" value="Prot_kinase_dom"/>
</dbReference>
<keyword evidence="4 5" id="KW-0067">ATP-binding</keyword>
<keyword evidence="2 5" id="KW-0547">Nucleotide-binding</keyword>
<dbReference type="Gene3D" id="1.10.510.10">
    <property type="entry name" value="Transferase(Phosphotransferase) domain 1"/>
    <property type="match status" value="1"/>
</dbReference>
<dbReference type="PROSITE" id="PS00107">
    <property type="entry name" value="PROTEIN_KINASE_ATP"/>
    <property type="match status" value="1"/>
</dbReference>
<dbReference type="CDD" id="cd00180">
    <property type="entry name" value="PKc"/>
    <property type="match status" value="1"/>
</dbReference>
<evidence type="ECO:0000256" key="2">
    <source>
        <dbReference type="ARBA" id="ARBA00022741"/>
    </source>
</evidence>
<keyword evidence="3" id="KW-0418">Kinase</keyword>
<dbReference type="SMART" id="SM00220">
    <property type="entry name" value="S_TKc"/>
    <property type="match status" value="1"/>
</dbReference>
<evidence type="ECO:0000256" key="3">
    <source>
        <dbReference type="ARBA" id="ARBA00022777"/>
    </source>
</evidence>
<evidence type="ECO:0000313" key="9">
    <source>
        <dbReference type="Proteomes" id="UP000749559"/>
    </source>
</evidence>
<dbReference type="GO" id="GO:0000407">
    <property type="term" value="C:phagophore assembly site"/>
    <property type="evidence" value="ECO:0007669"/>
    <property type="project" value="TreeGrafter"/>
</dbReference>
<evidence type="ECO:0000256" key="5">
    <source>
        <dbReference type="PROSITE-ProRule" id="PRU10141"/>
    </source>
</evidence>
<feature type="binding site" evidence="5">
    <location>
        <position position="45"/>
    </location>
    <ligand>
        <name>ATP</name>
        <dbReference type="ChEBI" id="CHEBI:30616"/>
    </ligand>
</feature>
<dbReference type="InterPro" id="IPR045269">
    <property type="entry name" value="Atg1-like"/>
</dbReference>
<evidence type="ECO:0000256" key="4">
    <source>
        <dbReference type="ARBA" id="ARBA00022840"/>
    </source>
</evidence>
<proteinExistence type="inferred from homology"/>
<dbReference type="InterPro" id="IPR011009">
    <property type="entry name" value="Kinase-like_dom_sf"/>
</dbReference>
<dbReference type="GO" id="GO:0005524">
    <property type="term" value="F:ATP binding"/>
    <property type="evidence" value="ECO:0007669"/>
    <property type="project" value="UniProtKB-UniRule"/>
</dbReference>
<protein>
    <recommendedName>
        <fullName evidence="7">Protein kinase domain-containing protein</fullName>
    </recommendedName>
</protein>
<dbReference type="GO" id="GO:0005829">
    <property type="term" value="C:cytosol"/>
    <property type="evidence" value="ECO:0007669"/>
    <property type="project" value="TreeGrafter"/>
</dbReference>
<dbReference type="GO" id="GO:0004674">
    <property type="term" value="F:protein serine/threonine kinase activity"/>
    <property type="evidence" value="ECO:0007669"/>
    <property type="project" value="UniProtKB-KW"/>
</dbReference>
<comment type="caution">
    <text evidence="8">The sequence shown here is derived from an EMBL/GenBank/DDBJ whole genome shotgun (WGS) entry which is preliminary data.</text>
</comment>
<organism evidence="8 9">
    <name type="scientific">Owenia fusiformis</name>
    <name type="common">Polychaete worm</name>
    <dbReference type="NCBI Taxonomy" id="6347"/>
    <lineage>
        <taxon>Eukaryota</taxon>
        <taxon>Metazoa</taxon>
        <taxon>Spiralia</taxon>
        <taxon>Lophotrochozoa</taxon>
        <taxon>Annelida</taxon>
        <taxon>Polychaeta</taxon>
        <taxon>Sedentaria</taxon>
        <taxon>Canalipalpata</taxon>
        <taxon>Sabellida</taxon>
        <taxon>Oweniida</taxon>
        <taxon>Oweniidae</taxon>
        <taxon>Owenia</taxon>
    </lineage>
</organism>
<dbReference type="InterPro" id="IPR008271">
    <property type="entry name" value="Ser/Thr_kinase_AS"/>
</dbReference>
<feature type="non-terminal residue" evidence="8">
    <location>
        <position position="1"/>
    </location>
</feature>
<dbReference type="PANTHER" id="PTHR24348">
    <property type="entry name" value="SERINE/THREONINE-PROTEIN KINASE UNC-51-RELATED"/>
    <property type="match status" value="1"/>
</dbReference>
<dbReference type="Proteomes" id="UP000749559">
    <property type="component" value="Unassembled WGS sequence"/>
</dbReference>
<accession>A0A8S4NCJ9</accession>
<dbReference type="OrthoDB" id="6088008at2759"/>
<comment type="similarity">
    <text evidence="6">Belongs to the protein kinase superfamily.</text>
</comment>
<keyword evidence="6" id="KW-0723">Serine/threonine-protein kinase</keyword>
<dbReference type="GO" id="GO:0000045">
    <property type="term" value="P:autophagosome assembly"/>
    <property type="evidence" value="ECO:0007669"/>
    <property type="project" value="TreeGrafter"/>
</dbReference>
<dbReference type="SUPFAM" id="SSF56112">
    <property type="entry name" value="Protein kinase-like (PK-like)"/>
    <property type="match status" value="1"/>
</dbReference>
<sequence>MAVSTEDRIRISSNCTVDLLAKLGQGAFGTVYRGERKDGTPVAIKQITSDSMEETMDGMEEIKILQKLTDHANVVKFHDFHFLKKSFWLVMEFCDGGDLENYFKKVEGKLDIAVKVDFMHQLANGVKHLHDSKLVHRDLKPGNTLISYQTGVAVLK</sequence>